<evidence type="ECO:0000313" key="4">
    <source>
        <dbReference type="Proteomes" id="UP000254330"/>
    </source>
</evidence>
<keyword evidence="1" id="KW-0732">Signal</keyword>
<feature type="signal peptide" evidence="1">
    <location>
        <begin position="1"/>
        <end position="24"/>
    </location>
</feature>
<reference evidence="2 4" key="1">
    <citation type="submission" date="2018-06" db="EMBL/GenBank/DDBJ databases">
        <authorList>
            <consortium name="Pathogen Informatics"/>
            <person name="Doyle S."/>
        </authorList>
    </citation>
    <scope>NUCLEOTIDE SEQUENCE [LARGE SCALE GENOMIC DNA]</scope>
    <source>
        <strain evidence="2 4">NCTC10597</strain>
    </source>
</reference>
<dbReference type="EMBL" id="SNZG01000015">
    <property type="protein sequence ID" value="TDR38663.1"/>
    <property type="molecule type" value="Genomic_DNA"/>
</dbReference>
<dbReference type="Proteomes" id="UP000254330">
    <property type="component" value="Unassembled WGS sequence"/>
</dbReference>
<gene>
    <name evidence="3" type="ORF">DFR61_11538</name>
    <name evidence="2" type="ORF">NCTC10597_00396</name>
</gene>
<evidence type="ECO:0000313" key="3">
    <source>
        <dbReference type="EMBL" id="TDR38663.1"/>
    </source>
</evidence>
<evidence type="ECO:0000256" key="1">
    <source>
        <dbReference type="SAM" id="SignalP"/>
    </source>
</evidence>
<proteinExistence type="predicted"/>
<keyword evidence="5" id="KW-1185">Reference proteome</keyword>
<organism evidence="2 4">
    <name type="scientific">Kurthia zopfii</name>
    <dbReference type="NCBI Taxonomy" id="1650"/>
    <lineage>
        <taxon>Bacteria</taxon>
        <taxon>Bacillati</taxon>
        <taxon>Bacillota</taxon>
        <taxon>Bacilli</taxon>
        <taxon>Bacillales</taxon>
        <taxon>Caryophanaceae</taxon>
        <taxon>Kurthia</taxon>
    </lineage>
</organism>
<dbReference type="Proteomes" id="UP000294641">
    <property type="component" value="Unassembled WGS sequence"/>
</dbReference>
<dbReference type="AlphaFoldDB" id="A0A8B4Q8N7"/>
<accession>A0A8B4Q8N7</accession>
<protein>
    <submittedName>
        <fullName evidence="2">Uncharacterized protein</fullName>
    </submittedName>
</protein>
<evidence type="ECO:0000313" key="5">
    <source>
        <dbReference type="Proteomes" id="UP000294641"/>
    </source>
</evidence>
<feature type="chain" id="PRO_5038404836" evidence="1">
    <location>
        <begin position="25"/>
        <end position="118"/>
    </location>
</feature>
<name>A0A8B4Q8N7_9BACL</name>
<dbReference type="RefSeq" id="WP_109349517.1">
    <property type="nucleotide sequence ID" value="NZ_BJUE01000040.1"/>
</dbReference>
<reference evidence="3 5" key="2">
    <citation type="submission" date="2019-03" db="EMBL/GenBank/DDBJ databases">
        <title>Genomic Encyclopedia of Type Strains, Phase IV (KMG-IV): sequencing the most valuable type-strain genomes for metagenomic binning, comparative biology and taxonomic classification.</title>
        <authorList>
            <person name="Goeker M."/>
        </authorList>
    </citation>
    <scope>NUCLEOTIDE SEQUENCE [LARGE SCALE GENOMIC DNA]</scope>
    <source>
        <strain evidence="3 5">DSM 20580</strain>
    </source>
</reference>
<comment type="caution">
    <text evidence="2">The sequence shown here is derived from an EMBL/GenBank/DDBJ whole genome shotgun (WGS) entry which is preliminary data.</text>
</comment>
<sequence length="118" mass="13513">MTKKLTIAALAFVLLLAISGGTYYATFDSNYKSLQKFEQFVVPKDAVLATRDDQKLVFKTTQMKENGPTWKYKTALKKANWIEFKRQKGQIIYENDGHFIQVTTGDERMAVAKLLVKK</sequence>
<dbReference type="EMBL" id="UGNP01000001">
    <property type="protein sequence ID" value="STX08730.1"/>
    <property type="molecule type" value="Genomic_DNA"/>
</dbReference>
<evidence type="ECO:0000313" key="2">
    <source>
        <dbReference type="EMBL" id="STX08730.1"/>
    </source>
</evidence>